<dbReference type="InterPro" id="IPR042100">
    <property type="entry name" value="Bug_dom1"/>
</dbReference>
<dbReference type="AlphaFoldDB" id="A0A375GP43"/>
<gene>
    <name evidence="5" type="ORF">CO2235_MP60101</name>
    <name evidence="4" type="ORF">CO2235_U540030</name>
    <name evidence="3" type="ORF">JTE92_10130</name>
</gene>
<feature type="chain" id="PRO_5044585846" evidence="2">
    <location>
        <begin position="26"/>
        <end position="323"/>
    </location>
</feature>
<dbReference type="InterPro" id="IPR006311">
    <property type="entry name" value="TAT_signal"/>
</dbReference>
<dbReference type="Gene3D" id="3.40.190.150">
    <property type="entry name" value="Bordetella uptake gene, domain 1"/>
    <property type="match status" value="1"/>
</dbReference>
<organism evidence="5">
    <name type="scientific">Cupriavidus oxalaticus</name>
    <dbReference type="NCBI Taxonomy" id="96344"/>
    <lineage>
        <taxon>Bacteria</taxon>
        <taxon>Pseudomonadati</taxon>
        <taxon>Pseudomonadota</taxon>
        <taxon>Betaproteobacteria</taxon>
        <taxon>Burkholderiales</taxon>
        <taxon>Burkholderiaceae</taxon>
        <taxon>Cupriavidus</taxon>
    </lineage>
</organism>
<reference evidence="3 7" key="3">
    <citation type="submission" date="2021-02" db="EMBL/GenBank/DDBJ databases">
        <title>Complete Genome Sequence of Cupriavidus oxalaticus Strain Ox1, a Soil Oxalate-Degrading Species.</title>
        <authorList>
            <person name="Palmieri F."/>
            <person name="Udriet P."/>
            <person name="Deuasquier M."/>
            <person name="Beaudoing E."/>
            <person name="Johnson S.L."/>
            <person name="Davenport K.W."/>
            <person name="Chain P.S."/>
            <person name="Bindschedler S."/>
            <person name="Junier P."/>
        </authorList>
    </citation>
    <scope>NUCLEOTIDE SEQUENCE [LARGE SCALE GENOMIC DNA]</scope>
    <source>
        <strain evidence="3 7">Ox1</strain>
    </source>
</reference>
<dbReference type="PROSITE" id="PS51318">
    <property type="entry name" value="TAT"/>
    <property type="match status" value="1"/>
</dbReference>
<dbReference type="EMBL" id="OGUS01000141">
    <property type="protein sequence ID" value="SPC21782.1"/>
    <property type="molecule type" value="Genomic_DNA"/>
</dbReference>
<evidence type="ECO:0000313" key="3">
    <source>
        <dbReference type="EMBL" id="QRQ90987.1"/>
    </source>
</evidence>
<dbReference type="PIRSF" id="PIRSF017082">
    <property type="entry name" value="YflP"/>
    <property type="match status" value="1"/>
</dbReference>
<evidence type="ECO:0000256" key="2">
    <source>
        <dbReference type="SAM" id="SignalP"/>
    </source>
</evidence>
<sequence length="323" mass="33990">MFSRRHFLKSLASLGAVACAPSAFAQQFPSRPIRIVVPASPGTAVDITARFVAEALAKNLKTPVMVDNRAGAGGLIGTDAVAKAPGDGYTLLFAGVPHLTTRWFAEGPVTFDPVKDFVPIARVSSSALGIVVKADSPYKTLSDLVAAMKRKPGEITYSSGGAGSTSHLCSVMLNDLTKTRARHIPYKGNGPAVTDVIAGQVDFTCQGAPSVVPMIKAGKLRGLAVTSAGRWGEIPDVPTSAQAGVAGYQVASWIGALAPVGTPAPIVQRLSDELVRIAQSPAFKAFCAHQSMYVDIADRRQFLADLPKEDAHWKRIAQLSKES</sequence>
<evidence type="ECO:0000313" key="5">
    <source>
        <dbReference type="EMBL" id="SPC21782.1"/>
    </source>
</evidence>
<keyword evidence="7" id="KW-1185">Reference proteome</keyword>
<dbReference type="PANTHER" id="PTHR42928:SF5">
    <property type="entry name" value="BLR1237 PROTEIN"/>
    <property type="match status" value="1"/>
</dbReference>
<evidence type="ECO:0000313" key="7">
    <source>
        <dbReference type="Proteomes" id="UP000623307"/>
    </source>
</evidence>
<dbReference type="SUPFAM" id="SSF53850">
    <property type="entry name" value="Periplasmic binding protein-like II"/>
    <property type="match status" value="1"/>
</dbReference>
<name>A0A375GP43_9BURK</name>
<dbReference type="GeneID" id="303489884"/>
<proteinExistence type="inferred from homology"/>
<dbReference type="CDD" id="cd07012">
    <property type="entry name" value="PBP2_Bug_TTT"/>
    <property type="match status" value="1"/>
</dbReference>
<reference evidence="6" key="1">
    <citation type="submission" date="2018-01" db="EMBL/GenBank/DDBJ databases">
        <authorList>
            <person name="Gaut B.S."/>
            <person name="Morton B.R."/>
            <person name="Clegg M.T."/>
            <person name="Duvall M.R."/>
        </authorList>
    </citation>
    <scope>NUCLEOTIDE SEQUENCE [LARGE SCALE GENOMIC DNA]</scope>
</reference>
<dbReference type="EMBL" id="OGUS01000059">
    <property type="protein sequence ID" value="SPC06391.1"/>
    <property type="molecule type" value="Genomic_DNA"/>
</dbReference>
<dbReference type="RefSeq" id="WP_063237246.1">
    <property type="nucleotide sequence ID" value="NZ_CP032518.1"/>
</dbReference>
<dbReference type="EMBL" id="CP069811">
    <property type="protein sequence ID" value="QRQ90987.1"/>
    <property type="molecule type" value="Genomic_DNA"/>
</dbReference>
<dbReference type="InterPro" id="IPR005064">
    <property type="entry name" value="BUG"/>
</dbReference>
<evidence type="ECO:0000313" key="6">
    <source>
        <dbReference type="Proteomes" id="UP000256862"/>
    </source>
</evidence>
<feature type="signal peptide" evidence="2">
    <location>
        <begin position="1"/>
        <end position="25"/>
    </location>
</feature>
<comment type="similarity">
    <text evidence="1">Belongs to the UPF0065 (bug) family.</text>
</comment>
<evidence type="ECO:0000256" key="1">
    <source>
        <dbReference type="ARBA" id="ARBA00006987"/>
    </source>
</evidence>
<protein>
    <submittedName>
        <fullName evidence="3">Tripartite tricarboxylate transporter substrate binding protein</fullName>
    </submittedName>
</protein>
<keyword evidence="2" id="KW-0732">Signal</keyword>
<dbReference type="Gene3D" id="3.40.190.10">
    <property type="entry name" value="Periplasmic binding protein-like II"/>
    <property type="match status" value="1"/>
</dbReference>
<dbReference type="Proteomes" id="UP000623307">
    <property type="component" value="Chromosome 1"/>
</dbReference>
<dbReference type="PANTHER" id="PTHR42928">
    <property type="entry name" value="TRICARBOXYLATE-BINDING PROTEIN"/>
    <property type="match status" value="1"/>
</dbReference>
<reference evidence="5" key="2">
    <citation type="submission" date="2018-01" db="EMBL/GenBank/DDBJ databases">
        <authorList>
            <person name="Clerissi C."/>
        </authorList>
    </citation>
    <scope>NUCLEOTIDE SEQUENCE</scope>
    <source>
        <strain evidence="5">Cupriavidus oxalaticus LMG 2235</strain>
    </source>
</reference>
<evidence type="ECO:0000313" key="4">
    <source>
        <dbReference type="EMBL" id="SPC06391.1"/>
    </source>
</evidence>
<dbReference type="Proteomes" id="UP000256862">
    <property type="component" value="Plasmid CO2235_mp"/>
</dbReference>
<dbReference type="Pfam" id="PF03401">
    <property type="entry name" value="TctC"/>
    <property type="match status" value="1"/>
</dbReference>
<accession>A0A375GP43</accession>